<keyword evidence="1" id="KW-0539">Nucleus</keyword>
<keyword evidence="3" id="KW-1185">Reference proteome</keyword>
<dbReference type="AlphaFoldDB" id="A0AAD9RNG4"/>
<comment type="subcellular location">
    <subcellularLocation>
        <location evidence="1">Nucleus</location>
        <location evidence="1">Nucleolus</location>
    </subcellularLocation>
</comment>
<comment type="function">
    <text evidence="1">Required for 60S pre-ribosomal subunits export to the cytoplasm.</text>
</comment>
<dbReference type="GO" id="GO:0042273">
    <property type="term" value="P:ribosomal large subunit biogenesis"/>
    <property type="evidence" value="ECO:0007669"/>
    <property type="project" value="UniProtKB-UniRule"/>
</dbReference>
<dbReference type="GO" id="GO:0000055">
    <property type="term" value="P:ribosomal large subunit export from nucleus"/>
    <property type="evidence" value="ECO:0007669"/>
    <property type="project" value="UniProtKB-UniRule"/>
</dbReference>
<dbReference type="PANTHER" id="PTHR12730">
    <property type="entry name" value="HSDA/SDA1-RELATED"/>
    <property type="match status" value="1"/>
</dbReference>
<dbReference type="Proteomes" id="UP001258017">
    <property type="component" value="Unassembled WGS sequence"/>
</dbReference>
<gene>
    <name evidence="2" type="ORF">KPH14_009032</name>
</gene>
<sequence>MVRHNNQLPDNIPQLQNLIKRDPESYKEEFLQQYQHYKSTVEVFNLAPNKFNKSLDELVIFMTQIY</sequence>
<evidence type="ECO:0000313" key="2">
    <source>
        <dbReference type="EMBL" id="KAK2582982.1"/>
    </source>
</evidence>
<dbReference type="GO" id="GO:0015031">
    <property type="term" value="P:protein transport"/>
    <property type="evidence" value="ECO:0007669"/>
    <property type="project" value="UniProtKB-KW"/>
</dbReference>
<accession>A0AAD9RNG4</accession>
<proteinExistence type="inferred from homology"/>
<keyword evidence="1" id="KW-0813">Transport</keyword>
<keyword evidence="1" id="KW-0690">Ribosome biogenesis</keyword>
<evidence type="ECO:0000256" key="1">
    <source>
        <dbReference type="RuleBase" id="RU365057"/>
    </source>
</evidence>
<comment type="similarity">
    <text evidence="1">Belongs to the SDA1 family.</text>
</comment>
<evidence type="ECO:0000313" key="3">
    <source>
        <dbReference type="Proteomes" id="UP001258017"/>
    </source>
</evidence>
<comment type="caution">
    <text evidence="2">The sequence shown here is derived from an EMBL/GenBank/DDBJ whole genome shotgun (WGS) entry which is preliminary data.</text>
</comment>
<reference evidence="2" key="2">
    <citation type="journal article" date="2023" name="Commun. Biol.">
        <title>Intrasexual cuticular hydrocarbon dimorphism in a wasp sheds light on hydrocarbon biosynthesis genes in Hymenoptera.</title>
        <authorList>
            <person name="Moris V.C."/>
            <person name="Podsiadlowski L."/>
            <person name="Martin S."/>
            <person name="Oeyen J.P."/>
            <person name="Donath A."/>
            <person name="Petersen M."/>
            <person name="Wilbrandt J."/>
            <person name="Misof B."/>
            <person name="Liedtke D."/>
            <person name="Thamm M."/>
            <person name="Scheiner R."/>
            <person name="Schmitt T."/>
            <person name="Niehuis O."/>
        </authorList>
    </citation>
    <scope>NUCLEOTIDE SEQUENCE</scope>
    <source>
        <strain evidence="2">GBR_01_08_01A</strain>
    </source>
</reference>
<organism evidence="2 3">
    <name type="scientific">Odynerus spinipes</name>
    <dbReference type="NCBI Taxonomy" id="1348599"/>
    <lineage>
        <taxon>Eukaryota</taxon>
        <taxon>Metazoa</taxon>
        <taxon>Ecdysozoa</taxon>
        <taxon>Arthropoda</taxon>
        <taxon>Hexapoda</taxon>
        <taxon>Insecta</taxon>
        <taxon>Pterygota</taxon>
        <taxon>Neoptera</taxon>
        <taxon>Endopterygota</taxon>
        <taxon>Hymenoptera</taxon>
        <taxon>Apocrita</taxon>
        <taxon>Aculeata</taxon>
        <taxon>Vespoidea</taxon>
        <taxon>Vespidae</taxon>
        <taxon>Eumeninae</taxon>
        <taxon>Odynerus</taxon>
    </lineage>
</organism>
<dbReference type="InterPro" id="IPR027312">
    <property type="entry name" value="Sda1"/>
</dbReference>
<dbReference type="PANTHER" id="PTHR12730:SF0">
    <property type="entry name" value="PROTEIN SDA1 HOMOLOG"/>
    <property type="match status" value="1"/>
</dbReference>
<protein>
    <recommendedName>
        <fullName evidence="1">Protein SDA1</fullName>
    </recommendedName>
</protein>
<name>A0AAD9RNG4_9HYME</name>
<keyword evidence="1" id="KW-0653">Protein transport</keyword>
<dbReference type="GO" id="GO:0005730">
    <property type="term" value="C:nucleolus"/>
    <property type="evidence" value="ECO:0007669"/>
    <property type="project" value="UniProtKB-SubCell"/>
</dbReference>
<reference evidence="2" key="1">
    <citation type="submission" date="2021-08" db="EMBL/GenBank/DDBJ databases">
        <authorList>
            <person name="Misof B."/>
            <person name="Oliver O."/>
            <person name="Podsiadlowski L."/>
            <person name="Donath A."/>
            <person name="Peters R."/>
            <person name="Mayer C."/>
            <person name="Rust J."/>
            <person name="Gunkel S."/>
            <person name="Lesny P."/>
            <person name="Martin S."/>
            <person name="Oeyen J.P."/>
            <person name="Petersen M."/>
            <person name="Panagiotis P."/>
            <person name="Wilbrandt J."/>
            <person name="Tanja T."/>
        </authorList>
    </citation>
    <scope>NUCLEOTIDE SEQUENCE</scope>
    <source>
        <strain evidence="2">GBR_01_08_01A</strain>
        <tissue evidence="2">Thorax + abdomen</tissue>
    </source>
</reference>
<dbReference type="EMBL" id="JAIFRP010000030">
    <property type="protein sequence ID" value="KAK2582982.1"/>
    <property type="molecule type" value="Genomic_DNA"/>
</dbReference>